<evidence type="ECO:0000256" key="4">
    <source>
        <dbReference type="ARBA" id="ARBA00022763"/>
    </source>
</evidence>
<name>A0A1L9S962_9EURO</name>
<dbReference type="GO" id="GO:0003689">
    <property type="term" value="F:DNA clamp loader activity"/>
    <property type="evidence" value="ECO:0007669"/>
    <property type="project" value="TreeGrafter"/>
</dbReference>
<sequence>MDTRPAKRQRGQTVFTSDDEIETPVKAKNGSKPKSSNINNMPRISKNNVSLHPTRPRSTASSQIFGKAYPTSRAKFPMSKDAGVERSLHNFFQPATEEERWSFEDSRRSREPSIVLGIEDEDDLIEDDYDSCDEIFTQSIDHPSSDQSRSQQIDQQQRASELPPQTETTFAASRNQASLSSDHFSLPRVPSKKERNPESTSTNVSVSPWSQRYAPSDIGELAVHKKKVSDTRTWLEDAFCGRNKQRLLILKGPAGCGKTTTIMLLSKSIRFEVVEWKYPSAIDYTAKEYVSIGSQFEDFLTRGHGYGGLELDEEVINEQHQGGSKPSTSRRLILIEEFPPLSPSSSSSSPSSVISSFRKSLQRYLAAPNSSEGQEIPPIVLIISETLLGQASSFSESFHAQKLVGPVIYNNPATTVLEFNSIAPTYMLKALDLVLAKESRHSQQSKTPRTAVLRAISELGDIRSAISCLEFLCLKSNLANKWNKTLIKKSRATSHGNQTLTSVEELSLGLITQRESSLGMFHAVGKVVYNKRDDENPTALGGNKVPTPPDHLRHHFRSKIPQVSTNELVNEIGTDIQTFIYALHENYVLSCEGIYFTDCLDECIKALSDSDLLSTDYTRVKGPQSTIQAEKKNTWNAGVDILRQNEVSFQVAVRGLLFALPHPVKRQSMPHDGTNHRYNAFKMLFPTSLRLWNEYEQAEGLIDIWMKQSLNSFGRSIPLLNKSASTSDKSFKSPTRCAGTDIRTSTDQQKGGVDDEQVIPTMVSRTEMLLYQLPYLAKILCNEAESKGLKRLTAFHGIIDSESISSTEGFNTTDELRLEMDASHSAASDVVDPQVKGNNTFGPKTILSTEGGNLVLSDDDIED</sequence>
<dbReference type="EMBL" id="KV878351">
    <property type="protein sequence ID" value="OJJ43700.1"/>
    <property type="molecule type" value="Genomic_DNA"/>
</dbReference>
<dbReference type="InterPro" id="IPR057927">
    <property type="entry name" value="RAD24-like_helical"/>
</dbReference>
<feature type="domain" description="Checkpoint protein RAD24-like helical bundle" evidence="9">
    <location>
        <begin position="515"/>
        <end position="651"/>
    </location>
</feature>
<keyword evidence="4" id="KW-0227">DNA damage</keyword>
<feature type="region of interest" description="Disordered" evidence="8">
    <location>
        <begin position="730"/>
        <end position="753"/>
    </location>
</feature>
<dbReference type="GO" id="GO:0033314">
    <property type="term" value="P:mitotic DNA replication checkpoint signaling"/>
    <property type="evidence" value="ECO:0007669"/>
    <property type="project" value="TreeGrafter"/>
</dbReference>
<dbReference type="STRING" id="1073090.A0A1L9S962"/>
<evidence type="ECO:0000256" key="7">
    <source>
        <dbReference type="ARBA" id="ARBA00023306"/>
    </source>
</evidence>
<dbReference type="GO" id="GO:0000077">
    <property type="term" value="P:DNA damage checkpoint signaling"/>
    <property type="evidence" value="ECO:0007669"/>
    <property type="project" value="TreeGrafter"/>
</dbReference>
<evidence type="ECO:0000256" key="8">
    <source>
        <dbReference type="SAM" id="MobiDB-lite"/>
    </source>
</evidence>
<feature type="compositionally biased region" description="Basic residues" evidence="8">
    <location>
        <begin position="1"/>
        <end position="10"/>
    </location>
</feature>
<keyword evidence="6" id="KW-0539">Nucleus</keyword>
<keyword evidence="5" id="KW-0067">ATP-binding</keyword>
<feature type="compositionally biased region" description="Polar residues" evidence="8">
    <location>
        <begin position="198"/>
        <end position="209"/>
    </location>
</feature>
<evidence type="ECO:0000259" key="9">
    <source>
        <dbReference type="Pfam" id="PF25812"/>
    </source>
</evidence>
<evidence type="ECO:0000256" key="5">
    <source>
        <dbReference type="ARBA" id="ARBA00022840"/>
    </source>
</evidence>
<feature type="region of interest" description="Disordered" evidence="8">
    <location>
        <begin position="1"/>
        <end position="66"/>
    </location>
</feature>
<gene>
    <name evidence="10" type="ORF">ASPZODRAFT_136161</name>
</gene>
<evidence type="ECO:0000313" key="11">
    <source>
        <dbReference type="Proteomes" id="UP000184188"/>
    </source>
</evidence>
<evidence type="ECO:0000313" key="10">
    <source>
        <dbReference type="EMBL" id="OJJ43700.1"/>
    </source>
</evidence>
<feature type="compositionally biased region" description="Basic and acidic residues" evidence="8">
    <location>
        <begin position="97"/>
        <end position="111"/>
    </location>
</feature>
<evidence type="ECO:0000256" key="2">
    <source>
        <dbReference type="ARBA" id="ARBA00006168"/>
    </source>
</evidence>
<keyword evidence="11" id="KW-1185">Reference proteome</keyword>
<dbReference type="Pfam" id="PF03215">
    <property type="entry name" value="Rad17"/>
    <property type="match status" value="1"/>
</dbReference>
<reference evidence="11" key="1">
    <citation type="journal article" date="2017" name="Genome Biol.">
        <title>Comparative genomics reveals high biological diversity and specific adaptations in the industrially and medically important fungal genus Aspergillus.</title>
        <authorList>
            <person name="de Vries R.P."/>
            <person name="Riley R."/>
            <person name="Wiebenga A."/>
            <person name="Aguilar-Osorio G."/>
            <person name="Amillis S."/>
            <person name="Uchima C.A."/>
            <person name="Anderluh G."/>
            <person name="Asadollahi M."/>
            <person name="Askin M."/>
            <person name="Barry K."/>
            <person name="Battaglia E."/>
            <person name="Bayram O."/>
            <person name="Benocci T."/>
            <person name="Braus-Stromeyer S.A."/>
            <person name="Caldana C."/>
            <person name="Canovas D."/>
            <person name="Cerqueira G.C."/>
            <person name="Chen F."/>
            <person name="Chen W."/>
            <person name="Choi C."/>
            <person name="Clum A."/>
            <person name="Dos Santos R.A."/>
            <person name="Damasio A.R."/>
            <person name="Diallinas G."/>
            <person name="Emri T."/>
            <person name="Fekete E."/>
            <person name="Flipphi M."/>
            <person name="Freyberg S."/>
            <person name="Gallo A."/>
            <person name="Gournas C."/>
            <person name="Habgood R."/>
            <person name="Hainaut M."/>
            <person name="Harispe M.L."/>
            <person name="Henrissat B."/>
            <person name="Hilden K.S."/>
            <person name="Hope R."/>
            <person name="Hossain A."/>
            <person name="Karabika E."/>
            <person name="Karaffa L."/>
            <person name="Karanyi Z."/>
            <person name="Krasevec N."/>
            <person name="Kuo A."/>
            <person name="Kusch H."/>
            <person name="LaButti K."/>
            <person name="Lagendijk E.L."/>
            <person name="Lapidus A."/>
            <person name="Levasseur A."/>
            <person name="Lindquist E."/>
            <person name="Lipzen A."/>
            <person name="Logrieco A.F."/>
            <person name="MacCabe A."/>
            <person name="Maekelae M.R."/>
            <person name="Malavazi I."/>
            <person name="Melin P."/>
            <person name="Meyer V."/>
            <person name="Mielnichuk N."/>
            <person name="Miskei M."/>
            <person name="Molnar A.P."/>
            <person name="Mule G."/>
            <person name="Ngan C.Y."/>
            <person name="Orejas M."/>
            <person name="Orosz E."/>
            <person name="Ouedraogo J.P."/>
            <person name="Overkamp K.M."/>
            <person name="Park H.-S."/>
            <person name="Perrone G."/>
            <person name="Piumi F."/>
            <person name="Punt P.J."/>
            <person name="Ram A.F."/>
            <person name="Ramon A."/>
            <person name="Rauscher S."/>
            <person name="Record E."/>
            <person name="Riano-Pachon D.M."/>
            <person name="Robert V."/>
            <person name="Roehrig J."/>
            <person name="Ruller R."/>
            <person name="Salamov A."/>
            <person name="Salih N.S."/>
            <person name="Samson R.A."/>
            <person name="Sandor E."/>
            <person name="Sanguinetti M."/>
            <person name="Schuetze T."/>
            <person name="Sepcic K."/>
            <person name="Shelest E."/>
            <person name="Sherlock G."/>
            <person name="Sophianopoulou V."/>
            <person name="Squina F.M."/>
            <person name="Sun H."/>
            <person name="Susca A."/>
            <person name="Todd R.B."/>
            <person name="Tsang A."/>
            <person name="Unkles S.E."/>
            <person name="van de Wiele N."/>
            <person name="van Rossen-Uffink D."/>
            <person name="Oliveira J.V."/>
            <person name="Vesth T.C."/>
            <person name="Visser J."/>
            <person name="Yu J.-H."/>
            <person name="Zhou M."/>
            <person name="Andersen M.R."/>
            <person name="Archer D.B."/>
            <person name="Baker S.E."/>
            <person name="Benoit I."/>
            <person name="Brakhage A.A."/>
            <person name="Braus G.H."/>
            <person name="Fischer R."/>
            <person name="Frisvad J.C."/>
            <person name="Goldman G.H."/>
            <person name="Houbraken J."/>
            <person name="Oakley B."/>
            <person name="Pocsi I."/>
            <person name="Scazzocchio C."/>
            <person name="Seiboth B."/>
            <person name="vanKuyk P.A."/>
            <person name="Wortman J."/>
            <person name="Dyer P.S."/>
            <person name="Grigoriev I.V."/>
        </authorList>
    </citation>
    <scope>NUCLEOTIDE SEQUENCE [LARGE SCALE GENOMIC DNA]</scope>
    <source>
        <strain evidence="11">CBS 506.65</strain>
    </source>
</reference>
<dbReference type="InterPro" id="IPR027417">
    <property type="entry name" value="P-loop_NTPase"/>
</dbReference>
<dbReference type="GO" id="GO:0006281">
    <property type="term" value="P:DNA repair"/>
    <property type="evidence" value="ECO:0007669"/>
    <property type="project" value="InterPro"/>
</dbReference>
<dbReference type="RefSeq" id="XP_022578210.1">
    <property type="nucleotide sequence ID" value="XM_022723995.1"/>
</dbReference>
<dbReference type="InterPro" id="IPR004582">
    <property type="entry name" value="Checkpoint_prot_Rad17_Rad24"/>
</dbReference>
<dbReference type="Proteomes" id="UP000184188">
    <property type="component" value="Unassembled WGS sequence"/>
</dbReference>
<evidence type="ECO:0000256" key="1">
    <source>
        <dbReference type="ARBA" id="ARBA00004123"/>
    </source>
</evidence>
<feature type="compositionally biased region" description="Polar residues" evidence="8">
    <location>
        <begin position="32"/>
        <end position="64"/>
    </location>
</feature>
<accession>A0A1L9S962</accession>
<dbReference type="PANTHER" id="PTHR12172:SF0">
    <property type="entry name" value="CELL CYCLE CHECKPOINT PROTEIN RAD17"/>
    <property type="match status" value="1"/>
</dbReference>
<feature type="region of interest" description="Disordered" evidence="8">
    <location>
        <begin position="97"/>
        <end position="122"/>
    </location>
</feature>
<feature type="compositionally biased region" description="Low complexity" evidence="8">
    <location>
        <begin position="145"/>
        <end position="158"/>
    </location>
</feature>
<dbReference type="SUPFAM" id="SSF52540">
    <property type="entry name" value="P-loop containing nucleoside triphosphate hydrolases"/>
    <property type="match status" value="1"/>
</dbReference>
<keyword evidence="3" id="KW-0547">Nucleotide-binding</keyword>
<evidence type="ECO:0000256" key="6">
    <source>
        <dbReference type="ARBA" id="ARBA00023242"/>
    </source>
</evidence>
<dbReference type="OrthoDB" id="10265971at2759"/>
<organism evidence="10 11">
    <name type="scientific">Penicilliopsis zonata CBS 506.65</name>
    <dbReference type="NCBI Taxonomy" id="1073090"/>
    <lineage>
        <taxon>Eukaryota</taxon>
        <taxon>Fungi</taxon>
        <taxon>Dikarya</taxon>
        <taxon>Ascomycota</taxon>
        <taxon>Pezizomycotina</taxon>
        <taxon>Eurotiomycetes</taxon>
        <taxon>Eurotiomycetidae</taxon>
        <taxon>Eurotiales</taxon>
        <taxon>Aspergillaceae</taxon>
        <taxon>Penicilliopsis</taxon>
    </lineage>
</organism>
<evidence type="ECO:0000256" key="3">
    <source>
        <dbReference type="ARBA" id="ARBA00022741"/>
    </source>
</evidence>
<dbReference type="GO" id="GO:0005524">
    <property type="term" value="F:ATP binding"/>
    <property type="evidence" value="ECO:0007669"/>
    <property type="project" value="UniProtKB-KW"/>
</dbReference>
<dbReference type="AlphaFoldDB" id="A0A1L9S962"/>
<comment type="subcellular location">
    <subcellularLocation>
        <location evidence="1">Nucleus</location>
    </subcellularLocation>
</comment>
<dbReference type="GO" id="GO:0003682">
    <property type="term" value="F:chromatin binding"/>
    <property type="evidence" value="ECO:0007669"/>
    <property type="project" value="TreeGrafter"/>
</dbReference>
<dbReference type="Pfam" id="PF25812">
    <property type="entry name" value="RAD24_helical"/>
    <property type="match status" value="1"/>
</dbReference>
<dbReference type="GO" id="GO:0005634">
    <property type="term" value="C:nucleus"/>
    <property type="evidence" value="ECO:0007669"/>
    <property type="project" value="UniProtKB-SubCell"/>
</dbReference>
<dbReference type="Gene3D" id="3.40.50.300">
    <property type="entry name" value="P-loop containing nucleotide triphosphate hydrolases"/>
    <property type="match status" value="1"/>
</dbReference>
<dbReference type="VEuPathDB" id="FungiDB:ASPZODRAFT_136161"/>
<keyword evidence="7" id="KW-0131">Cell cycle</keyword>
<proteinExistence type="inferred from homology"/>
<protein>
    <recommendedName>
        <fullName evidence="9">Checkpoint protein RAD24-like helical bundle domain-containing protein</fullName>
    </recommendedName>
</protein>
<dbReference type="GeneID" id="34610460"/>
<dbReference type="PANTHER" id="PTHR12172">
    <property type="entry name" value="CELL CYCLE CHECKPOINT PROTEIN RAD17"/>
    <property type="match status" value="1"/>
</dbReference>
<feature type="region of interest" description="Disordered" evidence="8">
    <location>
        <begin position="139"/>
        <end position="209"/>
    </location>
</feature>
<feature type="compositionally biased region" description="Polar residues" evidence="8">
    <location>
        <begin position="163"/>
        <end position="183"/>
    </location>
</feature>
<comment type="similarity">
    <text evidence="2">Belongs to the rad17/RAD24 family.</text>
</comment>